<dbReference type="Pfam" id="PF16555">
    <property type="entry name" value="GramPos_pilinD1"/>
    <property type="match status" value="1"/>
</dbReference>
<dbReference type="EMBL" id="CP013614">
    <property type="protein sequence ID" value="ALS01069.1"/>
    <property type="molecule type" value="Genomic_DNA"/>
</dbReference>
<gene>
    <name evidence="8" type="ORF">ATZ33_06710</name>
</gene>
<feature type="domain" description="SpaA-like prealbumin fold" evidence="7">
    <location>
        <begin position="743"/>
        <end position="830"/>
    </location>
</feature>
<keyword evidence="3" id="KW-0732">Signal</keyword>
<feature type="region of interest" description="Disordered" evidence="4">
    <location>
        <begin position="140"/>
        <end position="214"/>
    </location>
</feature>
<protein>
    <recommendedName>
        <fullName evidence="10">Prealbumin-like fold domain-containing protein</fullName>
    </recommendedName>
</protein>
<dbReference type="InterPro" id="IPR032364">
    <property type="entry name" value="GramPos_pilinD1_N"/>
</dbReference>
<feature type="transmembrane region" description="Helical" evidence="5">
    <location>
        <begin position="972"/>
        <end position="992"/>
    </location>
</feature>
<reference evidence="8 9" key="1">
    <citation type="submission" date="2015-12" db="EMBL/GenBank/DDBJ databases">
        <authorList>
            <person name="Lauer A."/>
            <person name="Humrighouse B."/>
            <person name="Loparev V."/>
            <person name="Shewmaker P.L."/>
            <person name="Whitney A.M."/>
            <person name="McLaughlin R.W."/>
        </authorList>
    </citation>
    <scope>NUCLEOTIDE SEQUENCE [LARGE SCALE GENOMIC DNA]</scope>
    <source>
        <strain evidence="8 9">LMG 23085</strain>
    </source>
</reference>
<dbReference type="PANTHER" id="PTHR36108">
    <property type="entry name" value="COLOSSIN-B-RELATED"/>
    <property type="match status" value="1"/>
</dbReference>
<accession>A0ABN4J855</accession>
<evidence type="ECO:0000256" key="2">
    <source>
        <dbReference type="ARBA" id="ARBA00022525"/>
    </source>
</evidence>
<evidence type="ECO:0000256" key="3">
    <source>
        <dbReference type="ARBA" id="ARBA00022729"/>
    </source>
</evidence>
<sequence>MSSIIVAAEVSFPPNEDSNIYWLDNDTEVSEVHLNSEESYPIQLVDLNKSDENIEIILPDTVTLDQERTDQNNTNKSVKYENKNSKVNITFGEESDNKAILFLRSVTVENEYKNTIYAKITRNDGTEYKSKPLTIINDYKASNENSSNSSENMESQDTDGSTNTESSEQTETTLKSSSEKETTSLKDSSKESCETDESEDSSVASKAVTSRATNAEPGSLVISEDIFNSVDDIKNSIKISGTDDYKIKAVERGSGRSAYDDTDENKSTVYSNYLRKSGKVNISFNKKISEKKLSKVEIEYTYDNIGSIVTKNGDITEIGANIKISNIDKSLGGGWDDDGYPEKSPIIDLSNNMFSGVVTAGINSADWDIQFFDKETGEPIDFSSGEYLNPFLTFSSLNGYQKKNKGDYIYSEFVRPKNGTEGYTTGKSIVEFGTVKVIDGTKKHYEDVYYGADDFPESIDKLGNSKFPNASVSFDLKGTENGFQIGTGGGDYAFMWFTFASSSIIASRQKAPAKTVEPLNQFQAGDTWNSPSGDEVGFNERFYNDLDRYKDGGGPWDLNEKYRVEGHNADLPDRLLPGIPKKEDRYVSDGQEYYYFINQKVINLVSQSQVLPDGYEILDSLPPGMELSDKNDLSRNFTLFNLDGSQIKNPFTKNSVSQMTKNKFDLTLADHATELINDLSQDEDYYDSDFSLRVKVKVNNTSKDEIDDLMTNTASTKFIYEDVEDGGYTVDSNKVQTRVAPTYNFIKEDTEGNTLPGAEFELYHSDESGNKIGNVISTTTSSEDGSFDFNNIILKPGYYLLSETKAPEGFKKKDFKFKVTDDAKIIGLNQDNEGNYIAINDAVIKKMSIKVFKQDEHSKEQLNGAVFDLYTKDETGNIDLISSKTTENDGSIEWTDLDISKVYYVKESKAPDGYILSEDEYKITFDNNSKKWKVEKENETVANGSSSEDEIDIIFKIDNKAKVPLPETGGNGVLSFILIGFISIIIAAFYFINPKKKRILFFGIGSLFLCLSGTINTNYVYAIENEDVVIINLHKLVFKQDTLPEMIPNTGLPIEGNNSILENSEVLSGVEFTAYDVTDEFYDLRFQGLTVEEAQRKLAASDSKSKNKITSQITDSNGLARFKLDSKTNDNKFKAYLFEETKTPSNILKGHNLVVVLPIYVKNQLLSTIDLYPKNEYVDIPLSKRIDSDSNDFAYGQKINYHIETIIPKDIETYDHYYLEDKADASLEYLKETFKISIAGLTDQKFYERPIFSNEENAFRINFDPNKLSEHVGKKIEIDYQMIIKDNAEPDTDFTNEVTLHPGPHDSITKDQNVMTGGKQFIKMDSTNNAIYLPGAEFLVKNDNQMYLVKDVHGFSWTKNKTANNIFKLTSDKNGQFTIKGMQFGSYELQEIHAPDGYMLSTTEIPFEISRGSYLVNGQLADPLKVVNKHQDKPKEPIDDSSEGKPLVGGLLPKTGEKVLEFIEAIGTIFIIVTGALGIYTKMKNRKKLK</sequence>
<keyword evidence="2" id="KW-0964">Secreted</keyword>
<keyword evidence="5" id="KW-1133">Transmembrane helix</keyword>
<dbReference type="InterPro" id="IPR013783">
    <property type="entry name" value="Ig-like_fold"/>
</dbReference>
<name>A0ABN4J855_9ENTE</name>
<keyword evidence="5" id="KW-0812">Transmembrane</keyword>
<feature type="compositionally biased region" description="Low complexity" evidence="4">
    <location>
        <begin position="142"/>
        <end position="176"/>
    </location>
</feature>
<evidence type="ECO:0000259" key="7">
    <source>
        <dbReference type="Pfam" id="PF17802"/>
    </source>
</evidence>
<feature type="domain" description="SpaA-like prealbumin fold" evidence="7">
    <location>
        <begin position="1320"/>
        <end position="1412"/>
    </location>
</feature>
<keyword evidence="5" id="KW-0472">Membrane</keyword>
<dbReference type="InterPro" id="IPR026466">
    <property type="entry name" value="Fim_isopep_form_D2_dom"/>
</dbReference>
<evidence type="ECO:0000259" key="6">
    <source>
        <dbReference type="Pfam" id="PF16555"/>
    </source>
</evidence>
<evidence type="ECO:0000256" key="1">
    <source>
        <dbReference type="ARBA" id="ARBA00007257"/>
    </source>
</evidence>
<dbReference type="Gene3D" id="2.60.40.740">
    <property type="match status" value="1"/>
</dbReference>
<evidence type="ECO:0000256" key="5">
    <source>
        <dbReference type="SAM" id="Phobius"/>
    </source>
</evidence>
<dbReference type="Gene3D" id="2.60.40.10">
    <property type="entry name" value="Immunoglobulins"/>
    <property type="match status" value="4"/>
</dbReference>
<dbReference type="SUPFAM" id="SSF49478">
    <property type="entry name" value="Cna protein B-type domain"/>
    <property type="match status" value="2"/>
</dbReference>
<evidence type="ECO:0000256" key="4">
    <source>
        <dbReference type="SAM" id="MobiDB-lite"/>
    </source>
</evidence>
<evidence type="ECO:0000313" key="8">
    <source>
        <dbReference type="EMBL" id="ALS01069.1"/>
    </source>
</evidence>
<keyword evidence="9" id="KW-1185">Reference proteome</keyword>
<dbReference type="NCBIfam" id="TIGR04226">
    <property type="entry name" value="RrgB_K2N_iso_D2"/>
    <property type="match status" value="1"/>
</dbReference>
<evidence type="ECO:0008006" key="10">
    <source>
        <dbReference type="Google" id="ProtNLM"/>
    </source>
</evidence>
<dbReference type="NCBIfam" id="NF033902">
    <property type="entry name" value="iso_D2_wall_anc"/>
    <property type="match status" value="1"/>
</dbReference>
<dbReference type="Pfam" id="PF17802">
    <property type="entry name" value="SpaA"/>
    <property type="match status" value="3"/>
</dbReference>
<dbReference type="Proteomes" id="UP000065511">
    <property type="component" value="Chromosome"/>
</dbReference>
<organism evidence="8 9">
    <name type="scientific">Enterococcus silesiacus</name>
    <dbReference type="NCBI Taxonomy" id="332949"/>
    <lineage>
        <taxon>Bacteria</taxon>
        <taxon>Bacillati</taxon>
        <taxon>Bacillota</taxon>
        <taxon>Bacilli</taxon>
        <taxon>Lactobacillales</taxon>
        <taxon>Enterococcaceae</taxon>
        <taxon>Enterococcus</taxon>
    </lineage>
</organism>
<feature type="domain" description="SpaA-like prealbumin fold" evidence="7">
    <location>
        <begin position="848"/>
        <end position="939"/>
    </location>
</feature>
<feature type="compositionally biased region" description="Basic and acidic residues" evidence="4">
    <location>
        <begin position="177"/>
        <end position="193"/>
    </location>
</feature>
<dbReference type="InterPro" id="IPR048052">
    <property type="entry name" value="FM1-like"/>
</dbReference>
<proteinExistence type="inferred from homology"/>
<feature type="transmembrane region" description="Helical" evidence="5">
    <location>
        <begin position="1462"/>
        <end position="1480"/>
    </location>
</feature>
<comment type="similarity">
    <text evidence="1">Belongs to the serine-aspartate repeat-containing protein (SDr) family.</text>
</comment>
<evidence type="ECO:0000313" key="9">
    <source>
        <dbReference type="Proteomes" id="UP000065511"/>
    </source>
</evidence>
<dbReference type="NCBIfam" id="TIGR01167">
    <property type="entry name" value="LPXTG_anchor"/>
    <property type="match status" value="1"/>
</dbReference>
<dbReference type="PANTHER" id="PTHR36108:SF13">
    <property type="entry name" value="COLOSSIN-B-RELATED"/>
    <property type="match status" value="1"/>
</dbReference>
<feature type="transmembrane region" description="Helical" evidence="5">
    <location>
        <begin position="999"/>
        <end position="1021"/>
    </location>
</feature>
<dbReference type="InterPro" id="IPR041033">
    <property type="entry name" value="SpaA_PFL_dom_1"/>
</dbReference>
<feature type="compositionally biased region" description="Polar residues" evidence="4">
    <location>
        <begin position="203"/>
        <end position="213"/>
    </location>
</feature>
<feature type="domain" description="Gram-positive pilin subunit D1 N-terminal" evidence="6">
    <location>
        <begin position="1028"/>
        <end position="1176"/>
    </location>
</feature>